<name>A0A4E9EPV0_GIBZA</name>
<proteinExistence type="predicted"/>
<dbReference type="AlphaFoldDB" id="A0A4E9EPV0"/>
<evidence type="ECO:0008006" key="3">
    <source>
        <dbReference type="Google" id="ProtNLM"/>
    </source>
</evidence>
<protein>
    <recommendedName>
        <fullName evidence="3">BTB domain-containing protein</fullName>
    </recommendedName>
</protein>
<feature type="compositionally biased region" description="Basic and acidic residues" evidence="1">
    <location>
        <begin position="65"/>
        <end position="75"/>
    </location>
</feature>
<feature type="non-terminal residue" evidence="2">
    <location>
        <position position="1"/>
    </location>
</feature>
<sequence length="541" mass="61787">QVFPLLYPLSSFLQPQQVVQPFYRIQPTTTSQHKSQLRQLLFEIHTGNMGWNSVEYWHNILSSDRSDSEPDHLTSEADIWDSEPDTRASETKTWVPRSVQGDSETNRWNEESDNQASETDHQSTYHWDPILNSRSSEPDRSFSKPNHWSAGPPFRRQIRMGRPSTYVFDSYGDICITLYTSKDRTFSFSGDTLSNVTSDEVSHSEFNVSNDWGEVAHKDCDAASVHSSDSRHEYHEYGEIPGSSPGQVEIRVLVSGKHLELGSDYFTEVFSFGTELIGDSGFYELQASGWDPVAHQTVLAILHGYHKDVPKSPSIELLAEITMVVNHYGYHESVEPYAKLWLDNMRHRLPFKYGIDCILTMAVSWVFDDQDIFDLMVRVALRNSSGLITVEDDRLPIPDGLFEKINASRERYLEAVSSATAELFHRLREEDDCPHACSSLMLGRLMKKIYNFDSNGLGSQAFLGWLSIEGCIRDIKSMGDSDLSDWNCRHPSTIFQRLYPALQNAENQLPAFYLKGRMLTVEQEPTVQSEPNPYAHNEDNW</sequence>
<organism evidence="2">
    <name type="scientific">Gibberella zeae</name>
    <name type="common">Wheat head blight fungus</name>
    <name type="synonym">Fusarium graminearum</name>
    <dbReference type="NCBI Taxonomy" id="5518"/>
    <lineage>
        <taxon>Eukaryota</taxon>
        <taxon>Fungi</taxon>
        <taxon>Dikarya</taxon>
        <taxon>Ascomycota</taxon>
        <taxon>Pezizomycotina</taxon>
        <taxon>Sordariomycetes</taxon>
        <taxon>Hypocreomycetidae</taxon>
        <taxon>Hypocreales</taxon>
        <taxon>Nectriaceae</taxon>
        <taxon>Fusarium</taxon>
    </lineage>
</organism>
<gene>
    <name evidence="2" type="ORF">FUG_LOCUS580739</name>
</gene>
<feature type="region of interest" description="Disordered" evidence="1">
    <location>
        <begin position="65"/>
        <end position="156"/>
    </location>
</feature>
<evidence type="ECO:0000256" key="1">
    <source>
        <dbReference type="SAM" id="MobiDB-lite"/>
    </source>
</evidence>
<evidence type="ECO:0000313" key="2">
    <source>
        <dbReference type="EMBL" id="VIO64767.1"/>
    </source>
</evidence>
<reference evidence="2" key="1">
    <citation type="submission" date="2019-04" db="EMBL/GenBank/DDBJ databases">
        <authorList>
            <person name="Melise S."/>
            <person name="Noan J."/>
            <person name="Okalmin O."/>
        </authorList>
    </citation>
    <scope>NUCLEOTIDE SEQUENCE</scope>
    <source>
        <strain evidence="2">FN9</strain>
    </source>
</reference>
<dbReference type="EMBL" id="CAAKMV010000207">
    <property type="protein sequence ID" value="VIO64767.1"/>
    <property type="molecule type" value="Genomic_DNA"/>
</dbReference>
<accession>A0A4E9EPV0</accession>